<accession>A0A6G1IU99</accession>
<evidence type="ECO:0000313" key="3">
    <source>
        <dbReference type="Proteomes" id="UP000799291"/>
    </source>
</evidence>
<evidence type="ECO:0000256" key="1">
    <source>
        <dbReference type="SAM" id="MobiDB-lite"/>
    </source>
</evidence>
<dbReference type="Proteomes" id="UP000799291">
    <property type="component" value="Unassembled WGS sequence"/>
</dbReference>
<keyword evidence="3" id="KW-1185">Reference proteome</keyword>
<protein>
    <submittedName>
        <fullName evidence="2">Uncharacterized protein</fullName>
    </submittedName>
</protein>
<reference evidence="2" key="1">
    <citation type="journal article" date="2020" name="Stud. Mycol.">
        <title>101 Dothideomycetes genomes: a test case for predicting lifestyles and emergence of pathogens.</title>
        <authorList>
            <person name="Haridas S."/>
            <person name="Albert R."/>
            <person name="Binder M."/>
            <person name="Bloem J."/>
            <person name="Labutti K."/>
            <person name="Salamov A."/>
            <person name="Andreopoulos B."/>
            <person name="Baker S."/>
            <person name="Barry K."/>
            <person name="Bills G."/>
            <person name="Bluhm B."/>
            <person name="Cannon C."/>
            <person name="Castanera R."/>
            <person name="Culley D."/>
            <person name="Daum C."/>
            <person name="Ezra D."/>
            <person name="Gonzalez J."/>
            <person name="Henrissat B."/>
            <person name="Kuo A."/>
            <person name="Liang C."/>
            <person name="Lipzen A."/>
            <person name="Lutzoni F."/>
            <person name="Magnuson J."/>
            <person name="Mondo S."/>
            <person name="Nolan M."/>
            <person name="Ohm R."/>
            <person name="Pangilinan J."/>
            <person name="Park H.-J."/>
            <person name="Ramirez L."/>
            <person name="Alfaro M."/>
            <person name="Sun H."/>
            <person name="Tritt A."/>
            <person name="Yoshinaga Y."/>
            <person name="Zwiers L.-H."/>
            <person name="Turgeon B."/>
            <person name="Goodwin S."/>
            <person name="Spatafora J."/>
            <person name="Crous P."/>
            <person name="Grigoriev I."/>
        </authorList>
    </citation>
    <scope>NUCLEOTIDE SEQUENCE</scope>
    <source>
        <strain evidence="2">CBS 122367</strain>
    </source>
</reference>
<organism evidence="2 3">
    <name type="scientific">Lentithecium fluviatile CBS 122367</name>
    <dbReference type="NCBI Taxonomy" id="1168545"/>
    <lineage>
        <taxon>Eukaryota</taxon>
        <taxon>Fungi</taxon>
        <taxon>Dikarya</taxon>
        <taxon>Ascomycota</taxon>
        <taxon>Pezizomycotina</taxon>
        <taxon>Dothideomycetes</taxon>
        <taxon>Pleosporomycetidae</taxon>
        <taxon>Pleosporales</taxon>
        <taxon>Massarineae</taxon>
        <taxon>Lentitheciaceae</taxon>
        <taxon>Lentithecium</taxon>
    </lineage>
</organism>
<dbReference type="OrthoDB" id="5230585at2759"/>
<gene>
    <name evidence="2" type="ORF">K458DRAFT_391905</name>
</gene>
<proteinExistence type="predicted"/>
<dbReference type="AlphaFoldDB" id="A0A6G1IU99"/>
<evidence type="ECO:0000313" key="2">
    <source>
        <dbReference type="EMBL" id="KAF2681521.1"/>
    </source>
</evidence>
<name>A0A6G1IU99_9PLEO</name>
<sequence>MAAPDSMSIRPASPTPPRSPSTETNFYNISGDAKYVWRHTPVNLVQFEPQYGAAAIFTRQYLQRIARGRDLVLKELQKASKGGRTRSFNTQSLFTDEKWKVWKLMTGTDKGEEQSSDVGIEVYYSTRVELYQDHQNMEVPSYKVQKLQIDEHSLVVVPFVPMDVPLMQIVADMFPPGQGPAGFIVNEIDISPGRELYCYNGRSSPGVERLLQHCELWSGKFDGERLGDALKEDAYIEEQPYRME</sequence>
<feature type="region of interest" description="Disordered" evidence="1">
    <location>
        <begin position="1"/>
        <end position="24"/>
    </location>
</feature>
<dbReference type="EMBL" id="MU005591">
    <property type="protein sequence ID" value="KAF2681521.1"/>
    <property type="molecule type" value="Genomic_DNA"/>
</dbReference>